<dbReference type="GO" id="GO:0005635">
    <property type="term" value="C:nuclear envelope"/>
    <property type="evidence" value="ECO:0000318"/>
    <property type="project" value="GO_Central"/>
</dbReference>
<organism evidence="2 4">
    <name type="scientific">Medicago truncatula</name>
    <name type="common">Barrel medic</name>
    <name type="synonym">Medicago tribuloides</name>
    <dbReference type="NCBI Taxonomy" id="3880"/>
    <lineage>
        <taxon>Eukaryota</taxon>
        <taxon>Viridiplantae</taxon>
        <taxon>Streptophyta</taxon>
        <taxon>Embryophyta</taxon>
        <taxon>Tracheophyta</taxon>
        <taxon>Spermatophyta</taxon>
        <taxon>Magnoliopsida</taxon>
        <taxon>eudicotyledons</taxon>
        <taxon>Gunneridae</taxon>
        <taxon>Pentapetalae</taxon>
        <taxon>rosids</taxon>
        <taxon>fabids</taxon>
        <taxon>Fabales</taxon>
        <taxon>Fabaceae</taxon>
        <taxon>Papilionoideae</taxon>
        <taxon>50 kb inversion clade</taxon>
        <taxon>NPAAA clade</taxon>
        <taxon>Hologalegina</taxon>
        <taxon>IRL clade</taxon>
        <taxon>Trifolieae</taxon>
        <taxon>Medicago</taxon>
    </lineage>
</organism>
<keyword evidence="4" id="KW-1185">Reference proteome</keyword>
<dbReference type="STRING" id="3880.A0A072TXE1"/>
<evidence type="ECO:0000313" key="3">
    <source>
        <dbReference type="EnsemblPlants" id="KEH22169"/>
    </source>
</evidence>
<dbReference type="PANTHER" id="PTHR33416">
    <property type="entry name" value="NUCLEAR PORE COMPLEX PROTEIN NUP1"/>
    <property type="match status" value="1"/>
</dbReference>
<feature type="compositionally biased region" description="Polar residues" evidence="1">
    <location>
        <begin position="67"/>
        <end position="77"/>
    </location>
</feature>
<dbReference type="EMBL" id="CM001223">
    <property type="protein sequence ID" value="KEH22169.1"/>
    <property type="molecule type" value="Genomic_DNA"/>
</dbReference>
<evidence type="ECO:0000313" key="2">
    <source>
        <dbReference type="EMBL" id="KEH22169.1"/>
    </source>
</evidence>
<feature type="region of interest" description="Disordered" evidence="1">
    <location>
        <begin position="67"/>
        <end position="92"/>
    </location>
</feature>
<dbReference type="EnsemblPlants" id="KEH22169">
    <property type="protein sequence ID" value="KEH22169"/>
    <property type="gene ID" value="MTR_7g033910"/>
</dbReference>
<dbReference type="HOGENOM" id="CLU_009670_0_0_1"/>
<dbReference type="OrthoDB" id="653151at2759"/>
<reference evidence="3" key="3">
    <citation type="submission" date="2015-04" db="UniProtKB">
        <authorList>
            <consortium name="EnsemblPlants"/>
        </authorList>
    </citation>
    <scope>IDENTIFICATION</scope>
    <source>
        <strain evidence="3">cv. Jemalong A17</strain>
    </source>
</reference>
<evidence type="ECO:0000313" key="4">
    <source>
        <dbReference type="Proteomes" id="UP000002051"/>
    </source>
</evidence>
<feature type="region of interest" description="Disordered" evidence="1">
    <location>
        <begin position="380"/>
        <end position="409"/>
    </location>
</feature>
<feature type="compositionally biased region" description="Low complexity" evidence="1">
    <location>
        <begin position="386"/>
        <end position="405"/>
    </location>
</feature>
<sequence length="728" mass="79548">MDQITPLPSTAPEQRGAGGKLRKPPPRKPPASPYARPPSNRRWISKLVDPAYRIIADGATRFLPSFFSATDSATNPPSIEDDQGKLGTSEQHNEDSLLKINLHLPQSELSKMASIGDGSSKQNSSFDFVLPRRVEKGEQHENNKLSDIEQLVKRTKFTRDEFNRMVEILNSREIDVLNVEEGKEHTNLTSRQDVGGLVAAHKLPKVFNERRHEESNAAIRGSATPGISKGQDEIGASPIEIARAFMGSQASEGGPSSKNMIQTVESTMLLTDEAAIKSYDPSPSKKSPTGWPGAFVQHAYSTPQSQGSKYGFLNHARTPYSKTLLTKSKSKLIHTQGSYSRISSTPLRQSQTSLYLKDKSEVGASESGYGSVGPIRRTRHKVGVQSTSRRPAYSSMSSSQRENSSFIESSTPTVATRMDLGWMSSSHKPLGFERSVPTVPTHTSLMAKKILEHIDRNIPTPKEKSAELKLATKWNNAESSVNTSTVFSNVDNGLVKPKDVSPSKYNEFCGTDSILRNEDEGNCNVDIQPRESTDKSVDITKEGTLTSDLNVHRSIPRLANDARTTQNFGSSQMFSVKSTDKDVLMALPSVGQYPLVNQEKKTVANNAASKPVLAPISIKKPESKWALASDNSSGFTFPVTATSSVFSEPPTPSIMPLLFSSGNQQQLEETSNQLLYSFGVKMSNPAVVFSFPSTSNTVDNDAGVIKYNFGSINTARLSFSFEKTAVNC</sequence>
<proteinExistence type="predicted"/>
<dbReference type="AlphaFoldDB" id="A0A072TXE1"/>
<dbReference type="Proteomes" id="UP000002051">
    <property type="component" value="Unassembled WGS sequence"/>
</dbReference>
<name>A0A072TXE1_MEDTR</name>
<dbReference type="PANTHER" id="PTHR33416:SF18">
    <property type="entry name" value="NUCLEOPORIN-LIKE PROTEIN"/>
    <property type="match status" value="1"/>
</dbReference>
<dbReference type="GO" id="GO:0071763">
    <property type="term" value="P:nuclear membrane organization"/>
    <property type="evidence" value="ECO:0000318"/>
    <property type="project" value="GO_Central"/>
</dbReference>
<reference evidence="2 4" key="2">
    <citation type="journal article" date="2014" name="BMC Genomics">
        <title>An improved genome release (version Mt4.0) for the model legume Medicago truncatula.</title>
        <authorList>
            <person name="Tang H."/>
            <person name="Krishnakumar V."/>
            <person name="Bidwell S."/>
            <person name="Rosen B."/>
            <person name="Chan A."/>
            <person name="Zhou S."/>
            <person name="Gentzbittel L."/>
            <person name="Childs K.L."/>
            <person name="Yandell M."/>
            <person name="Gundlach H."/>
            <person name="Mayer K.F."/>
            <person name="Schwartz D.C."/>
            <person name="Town C.D."/>
        </authorList>
    </citation>
    <scope>GENOME REANNOTATION</scope>
    <source>
        <strain evidence="2">A17</strain>
        <strain evidence="3 4">cv. Jemalong A17</strain>
    </source>
</reference>
<evidence type="ECO:0000256" key="1">
    <source>
        <dbReference type="SAM" id="MobiDB-lite"/>
    </source>
</evidence>
<reference evidence="2 4" key="1">
    <citation type="journal article" date="2011" name="Nature">
        <title>The Medicago genome provides insight into the evolution of rhizobial symbioses.</title>
        <authorList>
            <person name="Young N.D."/>
            <person name="Debelle F."/>
            <person name="Oldroyd G.E."/>
            <person name="Geurts R."/>
            <person name="Cannon S.B."/>
            <person name="Udvardi M.K."/>
            <person name="Benedito V.A."/>
            <person name="Mayer K.F."/>
            <person name="Gouzy J."/>
            <person name="Schoof H."/>
            <person name="Van de Peer Y."/>
            <person name="Proost S."/>
            <person name="Cook D.R."/>
            <person name="Meyers B.C."/>
            <person name="Spannagl M."/>
            <person name="Cheung F."/>
            <person name="De Mita S."/>
            <person name="Krishnakumar V."/>
            <person name="Gundlach H."/>
            <person name="Zhou S."/>
            <person name="Mudge J."/>
            <person name="Bharti A.K."/>
            <person name="Murray J.D."/>
            <person name="Naoumkina M.A."/>
            <person name="Rosen B."/>
            <person name="Silverstein K.A."/>
            <person name="Tang H."/>
            <person name="Rombauts S."/>
            <person name="Zhao P.X."/>
            <person name="Zhou P."/>
            <person name="Barbe V."/>
            <person name="Bardou P."/>
            <person name="Bechner M."/>
            <person name="Bellec A."/>
            <person name="Berger A."/>
            <person name="Berges H."/>
            <person name="Bidwell S."/>
            <person name="Bisseling T."/>
            <person name="Choisne N."/>
            <person name="Couloux A."/>
            <person name="Denny R."/>
            <person name="Deshpande S."/>
            <person name="Dai X."/>
            <person name="Doyle J.J."/>
            <person name="Dudez A.M."/>
            <person name="Farmer A.D."/>
            <person name="Fouteau S."/>
            <person name="Franken C."/>
            <person name="Gibelin C."/>
            <person name="Gish J."/>
            <person name="Goldstein S."/>
            <person name="Gonzalez A.J."/>
            <person name="Green P.J."/>
            <person name="Hallab A."/>
            <person name="Hartog M."/>
            <person name="Hua A."/>
            <person name="Humphray S.J."/>
            <person name="Jeong D.H."/>
            <person name="Jing Y."/>
            <person name="Jocker A."/>
            <person name="Kenton S.M."/>
            <person name="Kim D.J."/>
            <person name="Klee K."/>
            <person name="Lai H."/>
            <person name="Lang C."/>
            <person name="Lin S."/>
            <person name="Macmil S.L."/>
            <person name="Magdelenat G."/>
            <person name="Matthews L."/>
            <person name="McCorrison J."/>
            <person name="Monaghan E.L."/>
            <person name="Mun J.H."/>
            <person name="Najar F.Z."/>
            <person name="Nicholson C."/>
            <person name="Noirot C."/>
            <person name="O'Bleness M."/>
            <person name="Paule C.R."/>
            <person name="Poulain J."/>
            <person name="Prion F."/>
            <person name="Qin B."/>
            <person name="Qu C."/>
            <person name="Retzel E.F."/>
            <person name="Riddle C."/>
            <person name="Sallet E."/>
            <person name="Samain S."/>
            <person name="Samson N."/>
            <person name="Sanders I."/>
            <person name="Saurat O."/>
            <person name="Scarpelli C."/>
            <person name="Schiex T."/>
            <person name="Segurens B."/>
            <person name="Severin A.J."/>
            <person name="Sherrier D.J."/>
            <person name="Shi R."/>
            <person name="Sims S."/>
            <person name="Singer S.R."/>
            <person name="Sinharoy S."/>
            <person name="Sterck L."/>
            <person name="Viollet A."/>
            <person name="Wang B.B."/>
            <person name="Wang K."/>
            <person name="Wang M."/>
            <person name="Wang X."/>
            <person name="Warfsmann J."/>
            <person name="Weissenbach J."/>
            <person name="White D.D."/>
            <person name="White J.D."/>
            <person name="Wiley G.B."/>
            <person name="Wincker P."/>
            <person name="Xing Y."/>
            <person name="Yang L."/>
            <person name="Yao Z."/>
            <person name="Ying F."/>
            <person name="Zhai J."/>
            <person name="Zhou L."/>
            <person name="Zuber A."/>
            <person name="Denarie J."/>
            <person name="Dixon R.A."/>
            <person name="May G.D."/>
            <person name="Schwartz D.C."/>
            <person name="Rogers J."/>
            <person name="Quetier F."/>
            <person name="Town C.D."/>
            <person name="Roe B.A."/>
        </authorList>
    </citation>
    <scope>NUCLEOTIDE SEQUENCE [LARGE SCALE GENOMIC DNA]</scope>
    <source>
        <strain evidence="2">A17</strain>
        <strain evidence="3 4">cv. Jemalong A17</strain>
    </source>
</reference>
<feature type="region of interest" description="Disordered" evidence="1">
    <location>
        <begin position="212"/>
        <end position="232"/>
    </location>
</feature>
<gene>
    <name evidence="3" type="primary">25497956</name>
    <name evidence="2" type="ordered locus">MTR_7g033910</name>
</gene>
<feature type="region of interest" description="Disordered" evidence="1">
    <location>
        <begin position="1"/>
        <end position="42"/>
    </location>
</feature>
<feature type="compositionally biased region" description="Polar residues" evidence="1">
    <location>
        <begin position="1"/>
        <end position="12"/>
    </location>
</feature>
<accession>A0A072TXE1</accession>
<feature type="compositionally biased region" description="Pro residues" evidence="1">
    <location>
        <begin position="27"/>
        <end position="36"/>
    </location>
</feature>
<protein>
    <submittedName>
        <fullName evidence="2">Nucleoporin-like protein</fullName>
    </submittedName>
</protein>